<feature type="region of interest" description="Disordered" evidence="8">
    <location>
        <begin position="555"/>
        <end position="577"/>
    </location>
</feature>
<comment type="similarity">
    <text evidence="2">Belongs to the CPA3 antiporters (TC 2.A.63) subunit D family.</text>
</comment>
<keyword evidence="3" id="KW-1003">Cell membrane</keyword>
<comment type="subcellular location">
    <subcellularLocation>
        <location evidence="1">Cell membrane</location>
        <topology evidence="1">Multi-pass membrane protein</topology>
    </subcellularLocation>
    <subcellularLocation>
        <location evidence="7">Membrane</location>
        <topology evidence="7">Multi-pass membrane protein</topology>
    </subcellularLocation>
</comment>
<feature type="transmembrane region" description="Helical" evidence="9">
    <location>
        <begin position="507"/>
        <end position="527"/>
    </location>
</feature>
<feature type="transmembrane region" description="Helical" evidence="9">
    <location>
        <begin position="16"/>
        <end position="36"/>
    </location>
</feature>
<feature type="transmembrane region" description="Helical" evidence="9">
    <location>
        <begin position="349"/>
        <end position="370"/>
    </location>
</feature>
<dbReference type="RefSeq" id="WP_345535418.1">
    <property type="nucleotide sequence ID" value="NZ_BAABGJ010000002.1"/>
</dbReference>
<feature type="transmembrane region" description="Helical" evidence="9">
    <location>
        <begin position="151"/>
        <end position="169"/>
    </location>
</feature>
<keyword evidence="4 7" id="KW-0812">Transmembrane</keyword>
<feature type="compositionally biased region" description="Pro residues" evidence="8">
    <location>
        <begin position="561"/>
        <end position="571"/>
    </location>
</feature>
<sequence length="577" mass="60301">MRELASLLDRLLEFGMPHLVAMPILVPMLTAALMLLMGEQRRRTKSALSVVSGLLGLLAALALLRWVNADDTGGGPGSIGVYLPGNWRAPFGIVLVADRLSTMMVALTGVIALCASIYSTSRWDRAGVHFHPLLQLQLMGLNGAFLTGDLFNLFVFFEVMLAASYGLLLHGSGRLRVQAGLHYVAINLAASSLFLVGAALLYGVTGTLNMADLGPRIAQLAPGDRGLAHAGAAILATAFFAKAGAWPLNFWLVPAYSAAVSPVGAVFALLTKLGVYTVLRLWSLMFAPDAGASAQFGQVVLVAVGLATLFVGALGIVGTQRLSNLAGFSVLASAGTLLAAVGFGQPAVWAGALYYLLSSTLAVSAFFLLIDMIERWRNAGLSIAPHEAADNAPFLAEDLSSFNDVNLDDEAQALYGRAIPAGIAFLGLGFLGCTLLLAGLPPLSGFVGKFAMLSGLLFGSVRGIAPADWAFVALLIASGFLTLIAFSRSGIRHFWTQPHATLPSLPALEVLPVAVLLGACIALTLMAEPVMQHASATAQGLRSPTAYREAVFGARQRPGPTDHPAPVPAPVPGETTR</sequence>
<reference evidence="12" key="1">
    <citation type="journal article" date="2019" name="Int. J. Syst. Evol. Microbiol.">
        <title>The Global Catalogue of Microorganisms (GCM) 10K type strain sequencing project: providing services to taxonomists for standard genome sequencing and annotation.</title>
        <authorList>
            <consortium name="The Broad Institute Genomics Platform"/>
            <consortium name="The Broad Institute Genome Sequencing Center for Infectious Disease"/>
            <person name="Wu L."/>
            <person name="Ma J."/>
        </authorList>
    </citation>
    <scope>NUCLEOTIDE SEQUENCE [LARGE SCALE GENOMIC DNA]</scope>
    <source>
        <strain evidence="12">JCM 17804</strain>
    </source>
</reference>
<dbReference type="Proteomes" id="UP001500975">
    <property type="component" value="Unassembled WGS sequence"/>
</dbReference>
<keyword evidence="5 9" id="KW-1133">Transmembrane helix</keyword>
<evidence type="ECO:0000256" key="4">
    <source>
        <dbReference type="ARBA" id="ARBA00022692"/>
    </source>
</evidence>
<feature type="transmembrane region" description="Helical" evidence="9">
    <location>
        <begin position="463"/>
        <end position="486"/>
    </location>
</feature>
<feature type="domain" description="NADH:quinone oxidoreductase/Mrp antiporter transmembrane" evidence="10">
    <location>
        <begin position="148"/>
        <end position="375"/>
    </location>
</feature>
<proteinExistence type="inferred from homology"/>
<gene>
    <name evidence="11" type="ORF">GCM10023165_02980</name>
</gene>
<protein>
    <submittedName>
        <fullName evidence="11">Monovalent cation/H+ antiporter subunit D</fullName>
    </submittedName>
</protein>
<feature type="transmembrane region" description="Helical" evidence="9">
    <location>
        <begin position="299"/>
        <end position="318"/>
    </location>
</feature>
<feature type="transmembrane region" description="Helical" evidence="9">
    <location>
        <begin position="126"/>
        <end position="145"/>
    </location>
</feature>
<accession>A0ABP8GU27</accession>
<feature type="transmembrane region" description="Helical" evidence="9">
    <location>
        <begin position="255"/>
        <end position="279"/>
    </location>
</feature>
<dbReference type="InterPro" id="IPR050586">
    <property type="entry name" value="CPA3_Na-H_Antiporter_D"/>
</dbReference>
<dbReference type="PANTHER" id="PTHR42703">
    <property type="entry name" value="NADH DEHYDROGENASE"/>
    <property type="match status" value="1"/>
</dbReference>
<evidence type="ECO:0000256" key="3">
    <source>
        <dbReference type="ARBA" id="ARBA00022475"/>
    </source>
</evidence>
<feature type="transmembrane region" description="Helical" evidence="9">
    <location>
        <begin position="87"/>
        <end position="114"/>
    </location>
</feature>
<feature type="transmembrane region" description="Helical" evidence="9">
    <location>
        <begin position="48"/>
        <end position="67"/>
    </location>
</feature>
<organism evidence="11 12">
    <name type="scientific">Variovorax defluvii</name>
    <dbReference type="NCBI Taxonomy" id="913761"/>
    <lineage>
        <taxon>Bacteria</taxon>
        <taxon>Pseudomonadati</taxon>
        <taxon>Pseudomonadota</taxon>
        <taxon>Betaproteobacteria</taxon>
        <taxon>Burkholderiales</taxon>
        <taxon>Comamonadaceae</taxon>
        <taxon>Variovorax</taxon>
    </lineage>
</organism>
<dbReference type="PANTHER" id="PTHR42703:SF1">
    <property type="entry name" value="NA(+)_H(+) ANTIPORTER SUBUNIT D1"/>
    <property type="match status" value="1"/>
</dbReference>
<feature type="transmembrane region" description="Helical" evidence="9">
    <location>
        <begin position="423"/>
        <end position="443"/>
    </location>
</feature>
<name>A0ABP8GU27_9BURK</name>
<evidence type="ECO:0000256" key="1">
    <source>
        <dbReference type="ARBA" id="ARBA00004651"/>
    </source>
</evidence>
<dbReference type="Pfam" id="PF00361">
    <property type="entry name" value="Proton_antipo_M"/>
    <property type="match status" value="1"/>
</dbReference>
<evidence type="ECO:0000313" key="11">
    <source>
        <dbReference type="EMBL" id="GAA4329862.1"/>
    </source>
</evidence>
<feature type="transmembrane region" description="Helical" evidence="9">
    <location>
        <begin position="225"/>
        <end position="243"/>
    </location>
</feature>
<keyword evidence="12" id="KW-1185">Reference proteome</keyword>
<dbReference type="NCBIfam" id="NF009309">
    <property type="entry name" value="PRK12666.1"/>
    <property type="match status" value="1"/>
</dbReference>
<feature type="transmembrane region" description="Helical" evidence="9">
    <location>
        <begin position="325"/>
        <end position="343"/>
    </location>
</feature>
<evidence type="ECO:0000256" key="6">
    <source>
        <dbReference type="ARBA" id="ARBA00023136"/>
    </source>
</evidence>
<evidence type="ECO:0000256" key="2">
    <source>
        <dbReference type="ARBA" id="ARBA00005346"/>
    </source>
</evidence>
<keyword evidence="6 9" id="KW-0472">Membrane</keyword>
<evidence type="ECO:0000259" key="10">
    <source>
        <dbReference type="Pfam" id="PF00361"/>
    </source>
</evidence>
<evidence type="ECO:0000256" key="8">
    <source>
        <dbReference type="SAM" id="MobiDB-lite"/>
    </source>
</evidence>
<evidence type="ECO:0000256" key="5">
    <source>
        <dbReference type="ARBA" id="ARBA00022989"/>
    </source>
</evidence>
<evidence type="ECO:0000313" key="12">
    <source>
        <dbReference type="Proteomes" id="UP001500975"/>
    </source>
</evidence>
<evidence type="ECO:0000256" key="7">
    <source>
        <dbReference type="RuleBase" id="RU000320"/>
    </source>
</evidence>
<dbReference type="EMBL" id="BAABGJ010000002">
    <property type="protein sequence ID" value="GAA4329862.1"/>
    <property type="molecule type" value="Genomic_DNA"/>
</dbReference>
<comment type="caution">
    <text evidence="11">The sequence shown here is derived from an EMBL/GenBank/DDBJ whole genome shotgun (WGS) entry which is preliminary data.</text>
</comment>
<evidence type="ECO:0000256" key="9">
    <source>
        <dbReference type="SAM" id="Phobius"/>
    </source>
</evidence>
<dbReference type="InterPro" id="IPR001750">
    <property type="entry name" value="ND/Mrp_TM"/>
</dbReference>
<feature type="transmembrane region" description="Helical" evidence="9">
    <location>
        <begin position="181"/>
        <end position="205"/>
    </location>
</feature>